<name>A0A4Z1P945_9PEZI</name>
<dbReference type="EMBL" id="SNSC02000003">
    <property type="protein sequence ID" value="TID25797.1"/>
    <property type="molecule type" value="Genomic_DNA"/>
</dbReference>
<gene>
    <name evidence="1" type="ORF">E6O75_ATG03660</name>
</gene>
<reference evidence="1 2" key="1">
    <citation type="submission" date="2019-04" db="EMBL/GenBank/DDBJ databases">
        <title>High contiguity whole genome sequence and gene annotation resource for two Venturia nashicola isolates.</title>
        <authorList>
            <person name="Prokchorchik M."/>
            <person name="Won K."/>
            <person name="Lee Y."/>
            <person name="Choi E.D."/>
            <person name="Segonzac C."/>
            <person name="Sohn K.H."/>
        </authorList>
    </citation>
    <scope>NUCLEOTIDE SEQUENCE [LARGE SCALE GENOMIC DNA]</scope>
    <source>
        <strain evidence="1 2">PRI2</strain>
    </source>
</reference>
<comment type="caution">
    <text evidence="1">The sequence shown here is derived from an EMBL/GenBank/DDBJ whole genome shotgun (WGS) entry which is preliminary data.</text>
</comment>
<sequence length="223" mass="25861">MVDASMDLNDNETLGTAFGIPVSLEGLWRIDDEREYDGSCQRGVTIKYDELPRIAISEYQIEKPGRVYRSVLAKARRHLPLLEDLRKEMEEFDVKVAKCGELERDIMMRILRLTENSILQDMEFAREEVESFETFYGSMKKMADHNLKEKLRELRQGESDSDDDIRVDVGFEDRGWRARKGGLIEQWVESQLGIEFQDAQLAEAVDEEGFQKDGGGEEEIERR</sequence>
<dbReference type="AlphaFoldDB" id="A0A4Z1P945"/>
<evidence type="ECO:0000313" key="2">
    <source>
        <dbReference type="Proteomes" id="UP000298493"/>
    </source>
</evidence>
<organism evidence="1 2">
    <name type="scientific">Venturia nashicola</name>
    <dbReference type="NCBI Taxonomy" id="86259"/>
    <lineage>
        <taxon>Eukaryota</taxon>
        <taxon>Fungi</taxon>
        <taxon>Dikarya</taxon>
        <taxon>Ascomycota</taxon>
        <taxon>Pezizomycotina</taxon>
        <taxon>Dothideomycetes</taxon>
        <taxon>Pleosporomycetidae</taxon>
        <taxon>Venturiales</taxon>
        <taxon>Venturiaceae</taxon>
        <taxon>Venturia</taxon>
    </lineage>
</organism>
<proteinExistence type="predicted"/>
<dbReference type="Proteomes" id="UP000298493">
    <property type="component" value="Unassembled WGS sequence"/>
</dbReference>
<protein>
    <submittedName>
        <fullName evidence="1">Uncharacterized protein</fullName>
    </submittedName>
</protein>
<accession>A0A4Z1P945</accession>
<keyword evidence="2" id="KW-1185">Reference proteome</keyword>
<evidence type="ECO:0000313" key="1">
    <source>
        <dbReference type="EMBL" id="TID25797.1"/>
    </source>
</evidence>